<gene>
    <name evidence="2" type="ORF">GJQ55_03950</name>
</gene>
<evidence type="ECO:0000313" key="3">
    <source>
        <dbReference type="Proteomes" id="UP000596074"/>
    </source>
</evidence>
<reference evidence="2 3" key="1">
    <citation type="submission" date="2019-11" db="EMBL/GenBank/DDBJ databases">
        <title>Venatorbacter sp. nov. a predator of Campylobacter and other Gram-negative bacteria.</title>
        <authorList>
            <person name="Saeedi A."/>
            <person name="Cummings N.J."/>
            <person name="Connerton I.F."/>
            <person name="Connerton P.L."/>
        </authorList>
    </citation>
    <scope>NUCLEOTIDE SEQUENCE [LARGE SCALE GENOMIC DNA]</scope>
    <source>
        <strain evidence="2">XL5</strain>
    </source>
</reference>
<accession>A0A9X7V149</accession>
<proteinExistence type="predicted"/>
<dbReference type="KEGG" id="vcw:GJQ55_03950"/>
<dbReference type="Proteomes" id="UP000596074">
    <property type="component" value="Chromosome"/>
</dbReference>
<dbReference type="Gene3D" id="3.40.50.300">
    <property type="entry name" value="P-loop containing nucleotide triphosphate hydrolases"/>
    <property type="match status" value="1"/>
</dbReference>
<dbReference type="AlphaFoldDB" id="A0A9X7V149"/>
<dbReference type="CDD" id="cd02042">
    <property type="entry name" value="ParAB_family"/>
    <property type="match status" value="1"/>
</dbReference>
<dbReference type="InterPro" id="IPR025669">
    <property type="entry name" value="AAA_dom"/>
</dbReference>
<dbReference type="InterPro" id="IPR027417">
    <property type="entry name" value="P-loop_NTPase"/>
</dbReference>
<sequence>MRTLAIYQLKGGVGKTTTAVNVAALAAQEGLRTLVWDLDPQGAAGWMLNAEARQPQLQLWQQQQPINHFICHTGVERLDVLPGDMSLRKLLQLFPKRKQTRDFLADALSQLSETYGLVILDCPPLLSPTMDGVLQAADRILLPVEPSALSLRAYHQLREHCDWVKSAQWLPFANLIDRRKPAHGQWIRDTLPEHPEFLPTFVAWSATAERMAQNRTPVVLEQPATPMARNYRALWQTVRPLLKLG</sequence>
<name>A0A9X7V149_9GAMM</name>
<protein>
    <submittedName>
        <fullName evidence="2">AAA family ATPase</fullName>
    </submittedName>
</protein>
<evidence type="ECO:0000259" key="1">
    <source>
        <dbReference type="Pfam" id="PF13614"/>
    </source>
</evidence>
<dbReference type="EMBL" id="CP046056">
    <property type="protein sequence ID" value="QQD23689.1"/>
    <property type="molecule type" value="Genomic_DNA"/>
</dbReference>
<dbReference type="PANTHER" id="PTHR13696:SF52">
    <property type="entry name" value="PARA FAMILY PROTEIN CT_582"/>
    <property type="match status" value="1"/>
</dbReference>
<dbReference type="InterPro" id="IPR050678">
    <property type="entry name" value="DNA_Partitioning_ATPase"/>
</dbReference>
<feature type="domain" description="AAA" evidence="1">
    <location>
        <begin position="1"/>
        <end position="165"/>
    </location>
</feature>
<dbReference type="PANTHER" id="PTHR13696">
    <property type="entry name" value="P-LOOP CONTAINING NUCLEOSIDE TRIPHOSPHATE HYDROLASE"/>
    <property type="match status" value="1"/>
</dbReference>
<dbReference type="SUPFAM" id="SSF52540">
    <property type="entry name" value="P-loop containing nucleoside triphosphate hydrolases"/>
    <property type="match status" value="1"/>
</dbReference>
<organism evidence="2 3">
    <name type="scientific">Venatoribacter cucullus</name>
    <dbReference type="NCBI Taxonomy" id="2661630"/>
    <lineage>
        <taxon>Bacteria</taxon>
        <taxon>Pseudomonadati</taxon>
        <taxon>Pseudomonadota</taxon>
        <taxon>Gammaproteobacteria</taxon>
        <taxon>Oceanospirillales</taxon>
        <taxon>Oceanospirillaceae</taxon>
        <taxon>Venatoribacter</taxon>
    </lineage>
</organism>
<keyword evidence="3" id="KW-1185">Reference proteome</keyword>
<dbReference type="RefSeq" id="WP_267874245.1">
    <property type="nucleotide sequence ID" value="NZ_CP046056.1"/>
</dbReference>
<dbReference type="Pfam" id="PF13614">
    <property type="entry name" value="AAA_31"/>
    <property type="match status" value="1"/>
</dbReference>
<evidence type="ECO:0000313" key="2">
    <source>
        <dbReference type="EMBL" id="QQD23689.1"/>
    </source>
</evidence>